<name>A0A1I3Q558_9BACL</name>
<evidence type="ECO:0000313" key="2">
    <source>
        <dbReference type="Proteomes" id="UP000199545"/>
    </source>
</evidence>
<accession>A0A1I3Q558</accession>
<protein>
    <submittedName>
        <fullName evidence="1">Uncharacterized protein</fullName>
    </submittedName>
</protein>
<dbReference type="Proteomes" id="UP000199545">
    <property type="component" value="Unassembled WGS sequence"/>
</dbReference>
<sequence length="62" mass="7487">MAKQEFREDMILDEIRRYINRNVQNREKIEAICPDLFHSQSKRKMILKLAFQVLAIIPQQDL</sequence>
<dbReference type="EMBL" id="FORR01000007">
    <property type="protein sequence ID" value="SFJ28541.1"/>
    <property type="molecule type" value="Genomic_DNA"/>
</dbReference>
<dbReference type="AlphaFoldDB" id="A0A1I3Q558"/>
<proteinExistence type="predicted"/>
<organism evidence="1 2">
    <name type="scientific">Thermoflavimicrobium dichotomicum</name>
    <dbReference type="NCBI Taxonomy" id="46223"/>
    <lineage>
        <taxon>Bacteria</taxon>
        <taxon>Bacillati</taxon>
        <taxon>Bacillota</taxon>
        <taxon>Bacilli</taxon>
        <taxon>Bacillales</taxon>
        <taxon>Thermoactinomycetaceae</taxon>
        <taxon>Thermoflavimicrobium</taxon>
    </lineage>
</organism>
<reference evidence="1 2" key="1">
    <citation type="submission" date="2016-10" db="EMBL/GenBank/DDBJ databases">
        <authorList>
            <person name="de Groot N.N."/>
        </authorList>
    </citation>
    <scope>NUCLEOTIDE SEQUENCE [LARGE SCALE GENOMIC DNA]</scope>
    <source>
        <strain evidence="1 2">DSM 44778</strain>
    </source>
</reference>
<gene>
    <name evidence="1" type="ORF">SAMN05421852_1071</name>
</gene>
<evidence type="ECO:0000313" key="1">
    <source>
        <dbReference type="EMBL" id="SFJ28541.1"/>
    </source>
</evidence>
<keyword evidence="2" id="KW-1185">Reference proteome</keyword>